<dbReference type="GO" id="GO:0044773">
    <property type="term" value="P:mitotic DNA damage checkpoint signaling"/>
    <property type="evidence" value="ECO:0007669"/>
    <property type="project" value="TreeGrafter"/>
</dbReference>
<dbReference type="CDD" id="cd00180">
    <property type="entry name" value="PKc"/>
    <property type="match status" value="1"/>
</dbReference>
<dbReference type="Pfam" id="PF00069">
    <property type="entry name" value="Pkinase"/>
    <property type="match status" value="1"/>
</dbReference>
<name>A0A6A5YZ68_9PLEO</name>
<dbReference type="GO" id="GO:0004674">
    <property type="term" value="F:protein serine/threonine kinase activity"/>
    <property type="evidence" value="ECO:0007669"/>
    <property type="project" value="TreeGrafter"/>
</dbReference>
<keyword evidence="3" id="KW-1185">Reference proteome</keyword>
<reference evidence="2" key="1">
    <citation type="journal article" date="2020" name="Stud. Mycol.">
        <title>101 Dothideomycetes genomes: a test case for predicting lifestyles and emergence of pathogens.</title>
        <authorList>
            <person name="Haridas S."/>
            <person name="Albert R."/>
            <person name="Binder M."/>
            <person name="Bloem J."/>
            <person name="Labutti K."/>
            <person name="Salamov A."/>
            <person name="Andreopoulos B."/>
            <person name="Baker S."/>
            <person name="Barry K."/>
            <person name="Bills G."/>
            <person name="Bluhm B."/>
            <person name="Cannon C."/>
            <person name="Castanera R."/>
            <person name="Culley D."/>
            <person name="Daum C."/>
            <person name="Ezra D."/>
            <person name="Gonzalez J."/>
            <person name="Henrissat B."/>
            <person name="Kuo A."/>
            <person name="Liang C."/>
            <person name="Lipzen A."/>
            <person name="Lutzoni F."/>
            <person name="Magnuson J."/>
            <person name="Mondo S."/>
            <person name="Nolan M."/>
            <person name="Ohm R."/>
            <person name="Pangilinan J."/>
            <person name="Park H.-J."/>
            <person name="Ramirez L."/>
            <person name="Alfaro M."/>
            <person name="Sun H."/>
            <person name="Tritt A."/>
            <person name="Yoshinaga Y."/>
            <person name="Zwiers L.-H."/>
            <person name="Turgeon B."/>
            <person name="Goodwin S."/>
            <person name="Spatafora J."/>
            <person name="Crous P."/>
            <person name="Grigoriev I."/>
        </authorList>
    </citation>
    <scope>NUCLEOTIDE SEQUENCE</scope>
    <source>
        <strain evidence="2">CBS 627.86</strain>
    </source>
</reference>
<dbReference type="Gene3D" id="1.10.510.10">
    <property type="entry name" value="Transferase(Phosphotransferase) domain 1"/>
    <property type="match status" value="1"/>
</dbReference>
<dbReference type="EMBL" id="ML977333">
    <property type="protein sequence ID" value="KAF2111877.1"/>
    <property type="molecule type" value="Genomic_DNA"/>
</dbReference>
<dbReference type="PANTHER" id="PTHR44167:SF24">
    <property type="entry name" value="SERINE_THREONINE-PROTEIN KINASE CHK2"/>
    <property type="match status" value="1"/>
</dbReference>
<accession>A0A6A5YZ68</accession>
<dbReference type="PROSITE" id="PS00108">
    <property type="entry name" value="PROTEIN_KINASE_ST"/>
    <property type="match status" value="1"/>
</dbReference>
<dbReference type="InterPro" id="IPR000719">
    <property type="entry name" value="Prot_kinase_dom"/>
</dbReference>
<evidence type="ECO:0000259" key="1">
    <source>
        <dbReference type="PROSITE" id="PS50011"/>
    </source>
</evidence>
<dbReference type="PROSITE" id="PS50011">
    <property type="entry name" value="PROTEIN_KINASE_DOM"/>
    <property type="match status" value="1"/>
</dbReference>
<feature type="domain" description="Protein kinase" evidence="1">
    <location>
        <begin position="143"/>
        <end position="395"/>
    </location>
</feature>
<dbReference type="GO" id="GO:0005737">
    <property type="term" value="C:cytoplasm"/>
    <property type="evidence" value="ECO:0007669"/>
    <property type="project" value="TreeGrafter"/>
</dbReference>
<dbReference type="GO" id="GO:0005634">
    <property type="term" value="C:nucleus"/>
    <property type="evidence" value="ECO:0007669"/>
    <property type="project" value="TreeGrafter"/>
</dbReference>
<dbReference type="InterPro" id="IPR011009">
    <property type="entry name" value="Kinase-like_dom_sf"/>
</dbReference>
<dbReference type="AlphaFoldDB" id="A0A6A5YZ68"/>
<dbReference type="GO" id="GO:0005524">
    <property type="term" value="F:ATP binding"/>
    <property type="evidence" value="ECO:0007669"/>
    <property type="project" value="InterPro"/>
</dbReference>
<dbReference type="PANTHER" id="PTHR44167">
    <property type="entry name" value="OVARIAN-SPECIFIC SERINE/THREONINE-PROTEIN KINASE LOK-RELATED"/>
    <property type="match status" value="1"/>
</dbReference>
<keyword evidence="2" id="KW-0418">Kinase</keyword>
<protein>
    <submittedName>
        <fullName evidence="2">Kinase-like domain-containing protein</fullName>
    </submittedName>
</protein>
<dbReference type="OrthoDB" id="4062651at2759"/>
<evidence type="ECO:0000313" key="3">
    <source>
        <dbReference type="Proteomes" id="UP000799770"/>
    </source>
</evidence>
<gene>
    <name evidence="2" type="ORF">BDV96DRAFT_649845</name>
</gene>
<dbReference type="SUPFAM" id="SSF56112">
    <property type="entry name" value="Protein kinase-like (PK-like)"/>
    <property type="match status" value="1"/>
</dbReference>
<dbReference type="Proteomes" id="UP000799770">
    <property type="component" value="Unassembled WGS sequence"/>
</dbReference>
<proteinExistence type="predicted"/>
<keyword evidence="2" id="KW-0808">Transferase</keyword>
<evidence type="ECO:0000313" key="2">
    <source>
        <dbReference type="EMBL" id="KAF2111877.1"/>
    </source>
</evidence>
<organism evidence="2 3">
    <name type="scientific">Lophiotrema nucula</name>
    <dbReference type="NCBI Taxonomy" id="690887"/>
    <lineage>
        <taxon>Eukaryota</taxon>
        <taxon>Fungi</taxon>
        <taxon>Dikarya</taxon>
        <taxon>Ascomycota</taxon>
        <taxon>Pezizomycotina</taxon>
        <taxon>Dothideomycetes</taxon>
        <taxon>Pleosporomycetidae</taxon>
        <taxon>Pleosporales</taxon>
        <taxon>Lophiotremataceae</taxon>
        <taxon>Lophiotrema</taxon>
    </lineage>
</organism>
<sequence>MASLHASQTVEAQNPRERLRTLCSVDYLQSVRTSRDIGYTNHEVAEVSILLETLNLRSWTECPRLYLTLSQAGLLQLRDVFISNRHTDAHFPYTAFSLPQGMAPNDRAAFLRAQSCVLASTEHVSQWDLGEHVRFSSKDQVPFEKEAILGSGGSGQVEVIVLRPHINITHTAFLTTLVRHAHLVEIIGSYTDPTYAALIMSPVADCDLTEFLRAATSDARKRSTTRTFFGCLAAALAYLHSKRIRHKDVKPSNILVQGSNVLITDFGLSRDCNDTRSTTEGPTGRTEKYCAPEVADYAPRNNSSDVWSLGCVYLEMLTVLEGLRLDQLAEFILEMGTGLRSYHANMVAVSLWLDKLHGTLIHESDNDLIPWIQAMVSEHRDSRPPAEVIASEIARARSVSGRIGEFCGICCRGEDERYIDVDMDDDNNLFVPESPLFEPESEDVKIIRSTEETPLPTFGSTAESFNLLLQPGSGVTMDMMQMDVRTEPTTCK</sequence>
<dbReference type="SMART" id="SM00220">
    <property type="entry name" value="S_TKc"/>
    <property type="match status" value="1"/>
</dbReference>
<dbReference type="InterPro" id="IPR008271">
    <property type="entry name" value="Ser/Thr_kinase_AS"/>
</dbReference>